<feature type="compositionally biased region" description="Basic residues" evidence="2">
    <location>
        <begin position="121"/>
        <end position="136"/>
    </location>
</feature>
<dbReference type="GO" id="GO:0003723">
    <property type="term" value="F:RNA binding"/>
    <property type="evidence" value="ECO:0007669"/>
    <property type="project" value="UniProtKB-UniRule"/>
</dbReference>
<feature type="compositionally biased region" description="Basic and acidic residues" evidence="2">
    <location>
        <begin position="161"/>
        <end position="170"/>
    </location>
</feature>
<name>A0A1R3GVU4_9ROSI</name>
<evidence type="ECO:0000313" key="4">
    <source>
        <dbReference type="EMBL" id="OMO62245.1"/>
    </source>
</evidence>
<dbReference type="Proteomes" id="UP000187203">
    <property type="component" value="Unassembled WGS sequence"/>
</dbReference>
<dbReference type="InterPro" id="IPR012677">
    <property type="entry name" value="Nucleotide-bd_a/b_plait_sf"/>
</dbReference>
<dbReference type="AlphaFoldDB" id="A0A1R3GVU4"/>
<evidence type="ECO:0000256" key="2">
    <source>
        <dbReference type="SAM" id="MobiDB-lite"/>
    </source>
</evidence>
<dbReference type="SUPFAM" id="SSF54928">
    <property type="entry name" value="RNA-binding domain, RBD"/>
    <property type="match status" value="1"/>
</dbReference>
<dbReference type="InterPro" id="IPR000504">
    <property type="entry name" value="RRM_dom"/>
</dbReference>
<evidence type="ECO:0000313" key="5">
    <source>
        <dbReference type="Proteomes" id="UP000187203"/>
    </source>
</evidence>
<evidence type="ECO:0000259" key="3">
    <source>
        <dbReference type="PROSITE" id="PS50102"/>
    </source>
</evidence>
<sequence>MRESGSRVGGRRISNWARRQLTESFRWRLSLHAVYVSNLSNMVSKKAIWEIFNDFGVVVDVFLSNRKQNGSSCFAFVSGGGQVNTNFNPATRFNQRNVRLQSSFYENRRRFVPNNRERGQRMVRGRSQVRRMFHRVRREDRRHGQSPGRKNGVLNNNPRSGGEDDAKDDSSPVEPPKNDTIQARTSIPIDNALEEEEVSSDESNDVVKYREDVVMDIHIPEVDMLWLERSIIVVLNSDGNLTEAIHVLSKMDLIVQIRELSTITLLLTVEEASLVDVCIGMVNSFDGNFISTVESWEFSSTQRSSLVWVLLEEVPLELWHENFFTALCNDWGKLVKIDDITLRRESLKFARCQVLISSLSDIPKLVVGTSMDIKFKIHVTVEKDAELVPMVSQEDNCTPALLFYASQDDLSPPINELALNQDFG</sequence>
<keyword evidence="5" id="KW-1185">Reference proteome</keyword>
<dbReference type="InterPro" id="IPR035979">
    <property type="entry name" value="RBD_domain_sf"/>
</dbReference>
<protein>
    <recommendedName>
        <fullName evidence="3">RRM domain-containing protein</fullName>
    </recommendedName>
</protein>
<dbReference type="PANTHER" id="PTHR34427">
    <property type="entry name" value="DUF4283 DOMAIN PROTEIN"/>
    <property type="match status" value="1"/>
</dbReference>
<evidence type="ECO:0000256" key="1">
    <source>
        <dbReference type="PROSITE-ProRule" id="PRU00176"/>
    </source>
</evidence>
<dbReference type="CDD" id="cd00590">
    <property type="entry name" value="RRM_SF"/>
    <property type="match status" value="1"/>
</dbReference>
<feature type="domain" description="RRM" evidence="3">
    <location>
        <begin position="32"/>
        <end position="78"/>
    </location>
</feature>
<proteinExistence type="predicted"/>
<organism evidence="4 5">
    <name type="scientific">Corchorus olitorius</name>
    <dbReference type="NCBI Taxonomy" id="93759"/>
    <lineage>
        <taxon>Eukaryota</taxon>
        <taxon>Viridiplantae</taxon>
        <taxon>Streptophyta</taxon>
        <taxon>Embryophyta</taxon>
        <taxon>Tracheophyta</taxon>
        <taxon>Spermatophyta</taxon>
        <taxon>Magnoliopsida</taxon>
        <taxon>eudicotyledons</taxon>
        <taxon>Gunneridae</taxon>
        <taxon>Pentapetalae</taxon>
        <taxon>rosids</taxon>
        <taxon>malvids</taxon>
        <taxon>Malvales</taxon>
        <taxon>Malvaceae</taxon>
        <taxon>Grewioideae</taxon>
        <taxon>Apeibeae</taxon>
        <taxon>Corchorus</taxon>
    </lineage>
</organism>
<accession>A0A1R3GVU4</accession>
<dbReference type="Gene3D" id="3.30.70.330">
    <property type="match status" value="1"/>
</dbReference>
<keyword evidence="1" id="KW-0694">RNA-binding</keyword>
<feature type="compositionally biased region" description="Acidic residues" evidence="2">
    <location>
        <begin position="192"/>
        <end position="204"/>
    </location>
</feature>
<comment type="caution">
    <text evidence="4">The sequence shown here is derived from an EMBL/GenBank/DDBJ whole genome shotgun (WGS) entry which is preliminary data.</text>
</comment>
<dbReference type="PANTHER" id="PTHR34427:SF5">
    <property type="entry name" value="DUF4283 DOMAIN-CONTAINING PROTEIN"/>
    <property type="match status" value="1"/>
</dbReference>
<dbReference type="PROSITE" id="PS50102">
    <property type="entry name" value="RRM"/>
    <property type="match status" value="1"/>
</dbReference>
<feature type="region of interest" description="Disordered" evidence="2">
    <location>
        <begin position="110"/>
        <end position="204"/>
    </location>
</feature>
<dbReference type="Pfam" id="PF00076">
    <property type="entry name" value="RRM_1"/>
    <property type="match status" value="1"/>
</dbReference>
<reference evidence="5" key="1">
    <citation type="submission" date="2013-09" db="EMBL/GenBank/DDBJ databases">
        <title>Corchorus olitorius genome sequencing.</title>
        <authorList>
            <person name="Alam M."/>
            <person name="Haque M.S."/>
            <person name="Islam M.S."/>
            <person name="Emdad E.M."/>
            <person name="Islam M.M."/>
            <person name="Ahmed B."/>
            <person name="Halim A."/>
            <person name="Hossen Q.M.M."/>
            <person name="Hossain M.Z."/>
            <person name="Ahmed R."/>
            <person name="Khan M.M."/>
            <person name="Islam R."/>
            <person name="Rashid M.M."/>
            <person name="Khan S.A."/>
            <person name="Rahman M.S."/>
            <person name="Alam M."/>
            <person name="Yahiya A.S."/>
            <person name="Khan M.S."/>
            <person name="Azam M.S."/>
            <person name="Haque T."/>
            <person name="Lashkar M.Z.H."/>
            <person name="Akhand A.I."/>
            <person name="Morshed G."/>
            <person name="Roy S."/>
            <person name="Uddin K.S."/>
            <person name="Rabeya T."/>
            <person name="Hossain A.S."/>
            <person name="Chowdhury A."/>
            <person name="Snigdha A.R."/>
            <person name="Mortoza M.S."/>
            <person name="Matin S.A."/>
            <person name="Hoque S.M.E."/>
            <person name="Islam M.K."/>
            <person name="Roy D.K."/>
            <person name="Haider R."/>
            <person name="Moosa M.M."/>
            <person name="Elias S.M."/>
            <person name="Hasan A.M."/>
            <person name="Jahan S."/>
            <person name="Shafiuddin M."/>
            <person name="Mahmood N."/>
            <person name="Shommy N.S."/>
        </authorList>
    </citation>
    <scope>NUCLEOTIDE SEQUENCE [LARGE SCALE GENOMIC DNA]</scope>
    <source>
        <strain evidence="5">cv. O-4</strain>
    </source>
</reference>
<dbReference type="EMBL" id="AWUE01021426">
    <property type="protein sequence ID" value="OMO62245.1"/>
    <property type="molecule type" value="Genomic_DNA"/>
</dbReference>
<gene>
    <name evidence="4" type="ORF">COLO4_33164</name>
</gene>